<gene>
    <name evidence="2" type="ORF">CASFOL_021592</name>
</gene>
<keyword evidence="3" id="KW-1185">Reference proteome</keyword>
<feature type="region of interest" description="Disordered" evidence="1">
    <location>
        <begin position="1"/>
        <end position="42"/>
    </location>
</feature>
<proteinExistence type="predicted"/>
<reference evidence="3" key="1">
    <citation type="journal article" date="2024" name="IScience">
        <title>Strigolactones Initiate the Formation of Haustorium-like Structures in Castilleja.</title>
        <authorList>
            <person name="Buerger M."/>
            <person name="Peterson D."/>
            <person name="Chory J."/>
        </authorList>
    </citation>
    <scope>NUCLEOTIDE SEQUENCE [LARGE SCALE GENOMIC DNA]</scope>
</reference>
<evidence type="ECO:0000313" key="2">
    <source>
        <dbReference type="EMBL" id="KAL3634538.1"/>
    </source>
</evidence>
<evidence type="ECO:0000256" key="1">
    <source>
        <dbReference type="SAM" id="MobiDB-lite"/>
    </source>
</evidence>
<protein>
    <submittedName>
        <fullName evidence="2">Uncharacterized protein</fullName>
    </submittedName>
</protein>
<comment type="caution">
    <text evidence="2">The sequence shown here is derived from an EMBL/GenBank/DDBJ whole genome shotgun (WGS) entry which is preliminary data.</text>
</comment>
<accession>A0ABD3CX15</accession>
<dbReference type="AlphaFoldDB" id="A0ABD3CX15"/>
<organism evidence="2 3">
    <name type="scientific">Castilleja foliolosa</name>
    <dbReference type="NCBI Taxonomy" id="1961234"/>
    <lineage>
        <taxon>Eukaryota</taxon>
        <taxon>Viridiplantae</taxon>
        <taxon>Streptophyta</taxon>
        <taxon>Embryophyta</taxon>
        <taxon>Tracheophyta</taxon>
        <taxon>Spermatophyta</taxon>
        <taxon>Magnoliopsida</taxon>
        <taxon>eudicotyledons</taxon>
        <taxon>Gunneridae</taxon>
        <taxon>Pentapetalae</taxon>
        <taxon>asterids</taxon>
        <taxon>lamiids</taxon>
        <taxon>Lamiales</taxon>
        <taxon>Orobanchaceae</taxon>
        <taxon>Pedicularideae</taxon>
        <taxon>Castillejinae</taxon>
        <taxon>Castilleja</taxon>
    </lineage>
</organism>
<sequence>MSRRGIPRWVVQESETEGEESEEIEEEGEEADEVGDNDSDLGEDVTERLEAPFTVYEKEAPLYESIIKRETKAPVTIDYEHWQAKAAAGDRFAIHFTRLIRRLRLVKFAGIKRSAYPTLMHEFYTTVNVTKDGTIKCRFGGKKCEFDKYAIMDAFGFFARGGYKEGGRPGCGGKFNERDEEYNEKEFWDEIKCKGIGDTKGFPLTALQDNATYLMYRFLATSVFGKEDSSRIPKEEIYLLWKILKLRSRDIEAYPETHGFRPINLYPYILSTIKNTTYIKPSKSSNLALGAMVTVLAWSKGWRPGDIEKVRPRMLPTGKRLLRTPLRPEGKPVEITILRNRDDDEDADFVPKVPPMPRPKRAAKTKSAPPIGTATDQPEIPIGIDTDPPQDSIGAGTDPTPAPIGPQTDSPAAPIGPETDPPPPPIDESADPSGAEAYTPVNTFPYPPEFEVPPTIRARAKKDRTRPGEQVPPSPPRVARVSFDGPTRQEFEDFKQETRANHRALMEGQATLIRYAEEDRAWKKRQRELVELLVYSWMEDGDEEGHDAIVDDDLPPSEP</sequence>
<dbReference type="EMBL" id="JAVIJP010000028">
    <property type="protein sequence ID" value="KAL3634538.1"/>
    <property type="molecule type" value="Genomic_DNA"/>
</dbReference>
<evidence type="ECO:0000313" key="3">
    <source>
        <dbReference type="Proteomes" id="UP001632038"/>
    </source>
</evidence>
<feature type="region of interest" description="Disordered" evidence="1">
    <location>
        <begin position="337"/>
        <end position="488"/>
    </location>
</feature>
<dbReference type="Proteomes" id="UP001632038">
    <property type="component" value="Unassembled WGS sequence"/>
</dbReference>
<feature type="compositionally biased region" description="Acidic residues" evidence="1">
    <location>
        <begin position="14"/>
        <end position="42"/>
    </location>
</feature>
<name>A0ABD3CX15_9LAMI</name>